<dbReference type="GO" id="GO:0043531">
    <property type="term" value="F:ADP binding"/>
    <property type="evidence" value="ECO:0007669"/>
    <property type="project" value="InterPro"/>
</dbReference>
<gene>
    <name evidence="2" type="ORF">CFP75_32110</name>
</gene>
<name>A0A229RFR6_AMYAL</name>
<dbReference type="SUPFAM" id="SSF52540">
    <property type="entry name" value="P-loop containing nucleoside triphosphate hydrolases"/>
    <property type="match status" value="1"/>
</dbReference>
<dbReference type="EMBL" id="NMQU01000106">
    <property type="protein sequence ID" value="OXM45234.1"/>
    <property type="molecule type" value="Genomic_DNA"/>
</dbReference>
<dbReference type="SMART" id="SM00028">
    <property type="entry name" value="TPR"/>
    <property type="match status" value="5"/>
</dbReference>
<evidence type="ECO:0000313" key="2">
    <source>
        <dbReference type="EMBL" id="OXM45234.1"/>
    </source>
</evidence>
<dbReference type="SUPFAM" id="SSF48452">
    <property type="entry name" value="TPR-like"/>
    <property type="match status" value="1"/>
</dbReference>
<dbReference type="Proteomes" id="UP000215563">
    <property type="component" value="Unassembled WGS sequence"/>
</dbReference>
<dbReference type="Gene3D" id="3.40.50.300">
    <property type="entry name" value="P-loop containing nucleotide triphosphate hydrolases"/>
    <property type="match status" value="1"/>
</dbReference>
<dbReference type="Pfam" id="PF13424">
    <property type="entry name" value="TPR_12"/>
    <property type="match status" value="1"/>
</dbReference>
<reference evidence="2 3" key="1">
    <citation type="submission" date="2017-07" db="EMBL/GenBank/DDBJ databases">
        <title>Amycolatopsis alba DSM 44262 Genome sequencing and assembly.</title>
        <authorList>
            <person name="Kaur N."/>
            <person name="Mayilraj S."/>
        </authorList>
    </citation>
    <scope>NUCLEOTIDE SEQUENCE [LARGE SCALE GENOMIC DNA]</scope>
    <source>
        <strain evidence="2 3">DSM 44262</strain>
    </source>
</reference>
<dbReference type="Gene3D" id="1.25.40.10">
    <property type="entry name" value="Tetratricopeptide repeat domain"/>
    <property type="match status" value="1"/>
</dbReference>
<dbReference type="PRINTS" id="PR00364">
    <property type="entry name" value="DISEASERSIST"/>
</dbReference>
<dbReference type="InterPro" id="IPR002182">
    <property type="entry name" value="NB-ARC"/>
</dbReference>
<protein>
    <recommendedName>
        <fullName evidence="1">NB-ARC domain-containing protein</fullName>
    </recommendedName>
</protein>
<proteinExistence type="predicted"/>
<organism evidence="2 3">
    <name type="scientific">Amycolatopsis alba DSM 44262</name>
    <dbReference type="NCBI Taxonomy" id="1125972"/>
    <lineage>
        <taxon>Bacteria</taxon>
        <taxon>Bacillati</taxon>
        <taxon>Actinomycetota</taxon>
        <taxon>Actinomycetes</taxon>
        <taxon>Pseudonocardiales</taxon>
        <taxon>Pseudonocardiaceae</taxon>
        <taxon>Amycolatopsis</taxon>
    </lineage>
</organism>
<dbReference type="InterPro" id="IPR027417">
    <property type="entry name" value="P-loop_NTPase"/>
</dbReference>
<comment type="caution">
    <text evidence="2">The sequence shown here is derived from an EMBL/GenBank/DDBJ whole genome shotgun (WGS) entry which is preliminary data.</text>
</comment>
<dbReference type="RefSeq" id="WP_020636656.1">
    <property type="nucleotide sequence ID" value="NZ_KB913032.1"/>
</dbReference>
<dbReference type="InterPro" id="IPR011990">
    <property type="entry name" value="TPR-like_helical_dom_sf"/>
</dbReference>
<feature type="domain" description="NB-ARC" evidence="1">
    <location>
        <begin position="67"/>
        <end position="222"/>
    </location>
</feature>
<dbReference type="OrthoDB" id="581105at2"/>
<dbReference type="AlphaFoldDB" id="A0A229RFR6"/>
<accession>A0A229RFR6</accession>
<sequence length="688" mass="74743">MAERAEATGSSSRSPVSNHVDTVHGTVVQIGSVHGGLHLGQAPMPPRQLPLPGSRLIGRRPQLAELEKIANGGIVLLTGMAGVGKTALAVRWARDSIAQFPDGQLYVDLRGYGPGGPLDPHDVLGEFLRAFGWVHADQAVTTSERIGAFRTLTAERRLLVLLDNASSISQILPLLPGGNACTVLVTSRAVLTELAVHHEVSTLRVKPLTEAQGSELLTDTVAGSKVADRTKLLRACGGLPLAIRIAGVRLAARPGVPADQDLLSFLDAGGGESSAVRKIFSWSYRGLTEDEAAAFRVLGVHPGNQIEPSALAAAVDRPLSDGADLLQALARANLMFETSPNRYETHDLLRAYAAELASDDRIATLTRLYDFYLRVADYADDLVSPLRFRIERRQPPLYGPLFADRVAALSWLDANLPTLTALCGPGDHVHDEYRWRMAFAVRGYFYFTKRLDVWVATHTCAVAATERLGDRWAEATTRTNLGMALVIKDDLEAAESHYRFALGVFTELGDSRSQAGSFANLAAVLRRRGELQEALRHQHEALTHYRRIGAGRHVAITLRVMASVETDLQLFSQARRHVEEAIDLALGHELHFEAAQAFNSLGIIQLRKGELVGAEIAHRTAVGYSILAASKHEEATTYHRLGVLARADGDSDRAKHWWHSAARLFREIGSASADIVAADLAAMTDEQP</sequence>
<evidence type="ECO:0000259" key="1">
    <source>
        <dbReference type="Pfam" id="PF00931"/>
    </source>
</evidence>
<keyword evidence="3" id="KW-1185">Reference proteome</keyword>
<dbReference type="PANTHER" id="PTHR47691:SF3">
    <property type="entry name" value="HTH-TYPE TRANSCRIPTIONAL REGULATOR RV0890C-RELATED"/>
    <property type="match status" value="1"/>
</dbReference>
<dbReference type="PANTHER" id="PTHR47691">
    <property type="entry name" value="REGULATOR-RELATED"/>
    <property type="match status" value="1"/>
</dbReference>
<evidence type="ECO:0000313" key="3">
    <source>
        <dbReference type="Proteomes" id="UP000215563"/>
    </source>
</evidence>
<dbReference type="InterPro" id="IPR019734">
    <property type="entry name" value="TPR_rpt"/>
</dbReference>
<dbReference type="Pfam" id="PF00931">
    <property type="entry name" value="NB-ARC"/>
    <property type="match status" value="1"/>
</dbReference>